<evidence type="ECO:0000313" key="3">
    <source>
        <dbReference type="Proteomes" id="UP000467193"/>
    </source>
</evidence>
<sequence>MRRFATTTALLAATWSTLAMLTPMASSSAALNTATSTIPIDPVTTLQMQTTANCVLAENQCYFNTVANLIGPDGPLPLPGDFYGRQSTTLRSMDRDMYLDSDFNGQNTRMFKSITDNEFATVFFGPGPAVLNGNTRTVDWATGRPKTDADYIVCAHIQVVYSGVNLTSPDACAQTTY</sequence>
<dbReference type="EMBL" id="AP022588">
    <property type="protein sequence ID" value="BBY26159.1"/>
    <property type="molecule type" value="Genomic_DNA"/>
</dbReference>
<feature type="chain" id="PRO_5038502856" description="Secreted protein" evidence="1">
    <location>
        <begin position="20"/>
        <end position="177"/>
    </location>
</feature>
<organism evidence="2 3">
    <name type="scientific">Mycolicibacterium sediminis</name>
    <dbReference type="NCBI Taxonomy" id="1286180"/>
    <lineage>
        <taxon>Bacteria</taxon>
        <taxon>Bacillati</taxon>
        <taxon>Actinomycetota</taxon>
        <taxon>Actinomycetes</taxon>
        <taxon>Mycobacteriales</taxon>
        <taxon>Mycobacteriaceae</taxon>
        <taxon>Mycolicibacterium</taxon>
    </lineage>
</organism>
<reference evidence="2 3" key="1">
    <citation type="journal article" date="2019" name="Emerg. Microbes Infect.">
        <title>Comprehensive subspecies identification of 175 nontuberculous mycobacteria species based on 7547 genomic profiles.</title>
        <authorList>
            <person name="Matsumoto Y."/>
            <person name="Kinjo T."/>
            <person name="Motooka D."/>
            <person name="Nabeya D."/>
            <person name="Jung N."/>
            <person name="Uechi K."/>
            <person name="Horii T."/>
            <person name="Iida T."/>
            <person name="Fujita J."/>
            <person name="Nakamura S."/>
        </authorList>
    </citation>
    <scope>NUCLEOTIDE SEQUENCE [LARGE SCALE GENOMIC DNA]</scope>
    <source>
        <strain evidence="2 3">JCM 17899</strain>
    </source>
</reference>
<keyword evidence="3" id="KW-1185">Reference proteome</keyword>
<dbReference type="Proteomes" id="UP000467193">
    <property type="component" value="Chromosome"/>
</dbReference>
<evidence type="ECO:0000256" key="1">
    <source>
        <dbReference type="SAM" id="SignalP"/>
    </source>
</evidence>
<evidence type="ECO:0008006" key="4">
    <source>
        <dbReference type="Google" id="ProtNLM"/>
    </source>
</evidence>
<gene>
    <name evidence="2" type="ORF">MSEDJ_02550</name>
</gene>
<evidence type="ECO:0000313" key="2">
    <source>
        <dbReference type="EMBL" id="BBY26159.1"/>
    </source>
</evidence>
<dbReference type="KEGG" id="msei:MSEDJ_02550"/>
<keyword evidence="1" id="KW-0732">Signal</keyword>
<name>A0A7I7QIK3_9MYCO</name>
<dbReference type="AlphaFoldDB" id="A0A7I7QIK3"/>
<dbReference type="RefSeq" id="WP_163795262.1">
    <property type="nucleotide sequence ID" value="NZ_AP022588.1"/>
</dbReference>
<protein>
    <recommendedName>
        <fullName evidence="4">Secreted protein</fullName>
    </recommendedName>
</protein>
<feature type="signal peptide" evidence="1">
    <location>
        <begin position="1"/>
        <end position="19"/>
    </location>
</feature>
<accession>A0A7I7QIK3</accession>
<proteinExistence type="predicted"/>